<accession>A0ABV8AF25</accession>
<dbReference type="RefSeq" id="WP_386097785.1">
    <property type="nucleotide sequence ID" value="NZ_JBHSAT010000004.1"/>
</dbReference>
<keyword evidence="5" id="KW-1185">Reference proteome</keyword>
<dbReference type="Pfam" id="PF02449">
    <property type="entry name" value="Glyco_hydro_42"/>
    <property type="match status" value="1"/>
</dbReference>
<dbReference type="InterPro" id="IPR013529">
    <property type="entry name" value="Glyco_hydro_42_N"/>
</dbReference>
<dbReference type="EMBL" id="JBHSAT010000004">
    <property type="protein sequence ID" value="MFC3876667.1"/>
    <property type="molecule type" value="Genomic_DNA"/>
</dbReference>
<evidence type="ECO:0000256" key="1">
    <source>
        <dbReference type="ARBA" id="ARBA00022801"/>
    </source>
</evidence>
<feature type="domain" description="Glycoside hydrolase family 42 N-terminal" evidence="3">
    <location>
        <begin position="56"/>
        <end position="111"/>
    </location>
</feature>
<dbReference type="PANTHER" id="PTHR12631:SF10">
    <property type="entry name" value="BETA-XYLOSIDASE-LIKE PROTEIN-RELATED"/>
    <property type="match status" value="1"/>
</dbReference>
<dbReference type="InterPro" id="IPR051923">
    <property type="entry name" value="Glycosyl_Hydrolase_39"/>
</dbReference>
<dbReference type="GO" id="GO:0004565">
    <property type="term" value="F:beta-galactosidase activity"/>
    <property type="evidence" value="ECO:0007669"/>
    <property type="project" value="UniProtKB-EC"/>
</dbReference>
<evidence type="ECO:0000259" key="3">
    <source>
        <dbReference type="Pfam" id="PF02449"/>
    </source>
</evidence>
<keyword evidence="2 4" id="KW-0326">Glycosidase</keyword>
<dbReference type="Gene3D" id="3.20.20.80">
    <property type="entry name" value="Glycosidases"/>
    <property type="match status" value="1"/>
</dbReference>
<evidence type="ECO:0000313" key="5">
    <source>
        <dbReference type="Proteomes" id="UP001595812"/>
    </source>
</evidence>
<dbReference type="InterPro" id="IPR017853">
    <property type="entry name" value="GH"/>
</dbReference>
<evidence type="ECO:0000256" key="2">
    <source>
        <dbReference type="ARBA" id="ARBA00023295"/>
    </source>
</evidence>
<dbReference type="EC" id="3.2.1.23" evidence="4"/>
<keyword evidence="1 4" id="KW-0378">Hydrolase</keyword>
<gene>
    <name evidence="4" type="ORF">ACFOSX_05425</name>
</gene>
<reference evidence="5" key="1">
    <citation type="journal article" date="2019" name="Int. J. Syst. Evol. Microbiol.">
        <title>The Global Catalogue of Microorganisms (GCM) 10K type strain sequencing project: providing services to taxonomists for standard genome sequencing and annotation.</title>
        <authorList>
            <consortium name="The Broad Institute Genomics Platform"/>
            <consortium name="The Broad Institute Genome Sequencing Center for Infectious Disease"/>
            <person name="Wu L."/>
            <person name="Ma J."/>
        </authorList>
    </citation>
    <scope>NUCLEOTIDE SEQUENCE [LARGE SCALE GENOMIC DNA]</scope>
    <source>
        <strain evidence="5">CECT 8979</strain>
    </source>
</reference>
<organism evidence="4 5">
    <name type="scientific">Winogradskyella maritima</name>
    <dbReference type="NCBI Taxonomy" id="1517766"/>
    <lineage>
        <taxon>Bacteria</taxon>
        <taxon>Pseudomonadati</taxon>
        <taxon>Bacteroidota</taxon>
        <taxon>Flavobacteriia</taxon>
        <taxon>Flavobacteriales</taxon>
        <taxon>Flavobacteriaceae</taxon>
        <taxon>Winogradskyella</taxon>
    </lineage>
</organism>
<name>A0ABV8AF25_9FLAO</name>
<proteinExistence type="predicted"/>
<sequence length="355" mass="41049">MEKILTVLLLTIFMLIACSGNNDEQIGSAQNPIDFSMGISFPPVADNEQRDFTKPLLAELDVDRIRIGENWSFREPSEGNFNWEPLDERIQWAQDNNIEIFLTIQSNGPDWACSSQQNSNSCVYNDNDEFKNYIEQLLQRYPNEISKIQFGNEWQTDFWYIGNEQQFVSANNIVFNAIQEYSPNTKFVLGGFTTISLRFLAGCNGLIDEFYDDEGILYDQAYLEANCNSNEIQSVIDRIEYVLENALYDIVDIHLYDDVENWNIYFQNIKTMVQKPILISEFGGPNVNIEPETEQYQSDQLEKYIKTIDLMDVDETYFFKLIEGGSNPAHSKSGLIDDTTLSKKISFSTFEKYNR</sequence>
<dbReference type="PANTHER" id="PTHR12631">
    <property type="entry name" value="ALPHA-L-IDURONIDASE"/>
    <property type="match status" value="1"/>
</dbReference>
<protein>
    <submittedName>
        <fullName evidence="4">Beta-galactosidase</fullName>
        <ecNumber evidence="4">3.2.1.23</ecNumber>
    </submittedName>
</protein>
<dbReference type="SUPFAM" id="SSF51445">
    <property type="entry name" value="(Trans)glycosidases"/>
    <property type="match status" value="1"/>
</dbReference>
<dbReference type="Proteomes" id="UP001595812">
    <property type="component" value="Unassembled WGS sequence"/>
</dbReference>
<evidence type="ECO:0000313" key="4">
    <source>
        <dbReference type="EMBL" id="MFC3876667.1"/>
    </source>
</evidence>
<comment type="caution">
    <text evidence="4">The sequence shown here is derived from an EMBL/GenBank/DDBJ whole genome shotgun (WGS) entry which is preliminary data.</text>
</comment>
<dbReference type="PROSITE" id="PS51257">
    <property type="entry name" value="PROKAR_LIPOPROTEIN"/>
    <property type="match status" value="1"/>
</dbReference>